<sequence length="133" mass="14062">MSTTVAAPAMDVTVTSLVRRPVADVARHAADPATAEAWLPHVLGRKLPLGFELVSFEPTHGMVLRSAQGPVALEATYTWEPTGAWTKLTLRQTGEAPIVGLAAPLIEKAAAKAMARTVARLVETLEVRQAATA</sequence>
<dbReference type="Proteomes" id="UP000295453">
    <property type="component" value="Unassembled WGS sequence"/>
</dbReference>
<gene>
    <name evidence="1" type="ORF">EPD65_08335</name>
</gene>
<evidence type="ECO:0000313" key="1">
    <source>
        <dbReference type="EMBL" id="TCJ28333.1"/>
    </source>
</evidence>
<reference evidence="1 2" key="1">
    <citation type="submission" date="2019-03" db="EMBL/GenBank/DDBJ databases">
        <authorList>
            <person name="Kim M.K.M."/>
        </authorList>
    </citation>
    <scope>NUCLEOTIDE SEQUENCE [LARGE SCALE GENOMIC DNA]</scope>
    <source>
        <strain evidence="1 2">18JY15-6</strain>
    </source>
</reference>
<dbReference type="InterPro" id="IPR023393">
    <property type="entry name" value="START-like_dom_sf"/>
</dbReference>
<name>A0A4R1CB81_9ACTN</name>
<protein>
    <recommendedName>
        <fullName evidence="3">SRPBCC family protein</fullName>
    </recommendedName>
</protein>
<organism evidence="1 2">
    <name type="scientific">Nocardioides jejuensis</name>
    <dbReference type="NCBI Taxonomy" id="2502782"/>
    <lineage>
        <taxon>Bacteria</taxon>
        <taxon>Bacillati</taxon>
        <taxon>Actinomycetota</taxon>
        <taxon>Actinomycetes</taxon>
        <taxon>Propionibacteriales</taxon>
        <taxon>Nocardioidaceae</taxon>
        <taxon>Nocardioides</taxon>
    </lineage>
</organism>
<dbReference type="AlphaFoldDB" id="A0A4R1CB81"/>
<evidence type="ECO:0000313" key="2">
    <source>
        <dbReference type="Proteomes" id="UP000295453"/>
    </source>
</evidence>
<proteinExistence type="predicted"/>
<accession>A0A4R1CB81</accession>
<dbReference type="RefSeq" id="WP_131583052.1">
    <property type="nucleotide sequence ID" value="NZ_SJZJ01000011.1"/>
</dbReference>
<dbReference type="SUPFAM" id="SSF55961">
    <property type="entry name" value="Bet v1-like"/>
    <property type="match status" value="1"/>
</dbReference>
<keyword evidence="2" id="KW-1185">Reference proteome</keyword>
<dbReference type="OrthoDB" id="3783894at2"/>
<evidence type="ECO:0008006" key="3">
    <source>
        <dbReference type="Google" id="ProtNLM"/>
    </source>
</evidence>
<dbReference type="EMBL" id="SJZJ01000011">
    <property type="protein sequence ID" value="TCJ28333.1"/>
    <property type="molecule type" value="Genomic_DNA"/>
</dbReference>
<comment type="caution">
    <text evidence="1">The sequence shown here is derived from an EMBL/GenBank/DDBJ whole genome shotgun (WGS) entry which is preliminary data.</text>
</comment>
<dbReference type="Gene3D" id="3.30.530.20">
    <property type="match status" value="1"/>
</dbReference>